<evidence type="ECO:0000313" key="11">
    <source>
        <dbReference type="Proteomes" id="UP001235966"/>
    </source>
</evidence>
<organism evidence="10 11">
    <name type="scientific">Arcanobacterium wilhelmae</name>
    <dbReference type="NCBI Taxonomy" id="1803177"/>
    <lineage>
        <taxon>Bacteria</taxon>
        <taxon>Bacillati</taxon>
        <taxon>Actinomycetota</taxon>
        <taxon>Actinomycetes</taxon>
        <taxon>Actinomycetales</taxon>
        <taxon>Actinomycetaceae</taxon>
        <taxon>Arcanobacterium</taxon>
    </lineage>
</organism>
<comment type="caution">
    <text evidence="10">The sequence shown here is derived from an EMBL/GenBank/DDBJ whole genome shotgun (WGS) entry which is preliminary data.</text>
</comment>
<sequence>MFSGGPDSTTLLYDLVNQGCHVHALYFDFGENSTRSVHQILSKVGDNVSLHHFRFSDFMNEFYGLPQPILMRRGFIMNEIPETAEYVQPFGSAISLMLAASWSIKNNIRDVFYGIHYNDTHFTDNKAEYFAMLSSLTELCEGPNYRVQFHTPYLDMPKAQVVQKGAELGIDFADTWSCAAHGEVHCGACPPCLDRQMAFTLAQIVDPVAYAGDVVQVR</sequence>
<evidence type="ECO:0000256" key="1">
    <source>
        <dbReference type="ARBA" id="ARBA00005061"/>
    </source>
</evidence>
<keyword evidence="6" id="KW-0067">ATP-binding</keyword>
<dbReference type="Gene3D" id="3.40.50.620">
    <property type="entry name" value="HUPs"/>
    <property type="match status" value="1"/>
</dbReference>
<evidence type="ECO:0000256" key="2">
    <source>
        <dbReference type="ARBA" id="ARBA00022598"/>
    </source>
</evidence>
<dbReference type="Pfam" id="PF06508">
    <property type="entry name" value="QueC"/>
    <property type="match status" value="1"/>
</dbReference>
<evidence type="ECO:0000256" key="4">
    <source>
        <dbReference type="ARBA" id="ARBA00022741"/>
    </source>
</evidence>
<keyword evidence="2 10" id="KW-0436">Ligase</keyword>
<keyword evidence="11" id="KW-1185">Reference proteome</keyword>
<reference evidence="10 11" key="1">
    <citation type="submission" date="2023-07" db="EMBL/GenBank/DDBJ databases">
        <title>Sequencing the genomes of 1000 actinobacteria strains.</title>
        <authorList>
            <person name="Klenk H.-P."/>
        </authorList>
    </citation>
    <scope>NUCLEOTIDE SEQUENCE [LARGE SCALE GENOMIC DNA]</scope>
    <source>
        <strain evidence="10 11">DSM 102162</strain>
    </source>
</reference>
<comment type="pathway">
    <text evidence="1">Purine metabolism; 7-cyano-7-deazaguanine biosynthesis.</text>
</comment>
<comment type="similarity">
    <text evidence="7">Belongs to the QueC family.</text>
</comment>
<dbReference type="InterPro" id="IPR014729">
    <property type="entry name" value="Rossmann-like_a/b/a_fold"/>
</dbReference>
<evidence type="ECO:0000256" key="3">
    <source>
        <dbReference type="ARBA" id="ARBA00022723"/>
    </source>
</evidence>
<dbReference type="InterPro" id="IPR018317">
    <property type="entry name" value="QueC"/>
</dbReference>
<keyword evidence="4" id="KW-0547">Nucleotide-binding</keyword>
<evidence type="ECO:0000256" key="7">
    <source>
        <dbReference type="ARBA" id="ARBA00037993"/>
    </source>
</evidence>
<name>A0ABT9NA65_9ACTO</name>
<keyword evidence="5" id="KW-0862">Zinc</keyword>
<dbReference type="EMBL" id="JAUSQW010000001">
    <property type="protein sequence ID" value="MDP9800582.1"/>
    <property type="molecule type" value="Genomic_DNA"/>
</dbReference>
<dbReference type="SUPFAM" id="SSF52402">
    <property type="entry name" value="Adenine nucleotide alpha hydrolases-like"/>
    <property type="match status" value="1"/>
</dbReference>
<evidence type="ECO:0000313" key="10">
    <source>
        <dbReference type="EMBL" id="MDP9800582.1"/>
    </source>
</evidence>
<dbReference type="EC" id="6.3.4.20" evidence="8"/>
<keyword evidence="3" id="KW-0479">Metal-binding</keyword>
<evidence type="ECO:0000256" key="5">
    <source>
        <dbReference type="ARBA" id="ARBA00022833"/>
    </source>
</evidence>
<evidence type="ECO:0000256" key="9">
    <source>
        <dbReference type="ARBA" id="ARBA00047890"/>
    </source>
</evidence>
<dbReference type="PANTHER" id="PTHR42914:SF1">
    <property type="entry name" value="7-CYANO-7-DEAZAGUANINE SYNTHASE"/>
    <property type="match status" value="1"/>
</dbReference>
<dbReference type="GO" id="GO:0016874">
    <property type="term" value="F:ligase activity"/>
    <property type="evidence" value="ECO:0007669"/>
    <property type="project" value="UniProtKB-KW"/>
</dbReference>
<dbReference type="PANTHER" id="PTHR42914">
    <property type="entry name" value="7-CYANO-7-DEAZAGUANINE SYNTHASE"/>
    <property type="match status" value="1"/>
</dbReference>
<evidence type="ECO:0000256" key="6">
    <source>
        <dbReference type="ARBA" id="ARBA00022840"/>
    </source>
</evidence>
<dbReference type="RefSeq" id="WP_307014284.1">
    <property type="nucleotide sequence ID" value="NZ_JAUSQW010000001.1"/>
</dbReference>
<dbReference type="Proteomes" id="UP001235966">
    <property type="component" value="Unassembled WGS sequence"/>
</dbReference>
<comment type="catalytic activity">
    <reaction evidence="9">
        <text>7-carboxy-7-carbaguanine + NH4(+) + 2 ATP = 7-cyano-7-carbaguanine + 2 AMP + 2 diphosphate + 2 H(+)</text>
        <dbReference type="Rhea" id="RHEA:27982"/>
        <dbReference type="ChEBI" id="CHEBI:15378"/>
        <dbReference type="ChEBI" id="CHEBI:28938"/>
        <dbReference type="ChEBI" id="CHEBI:30616"/>
        <dbReference type="ChEBI" id="CHEBI:33019"/>
        <dbReference type="ChEBI" id="CHEBI:45075"/>
        <dbReference type="ChEBI" id="CHEBI:61036"/>
        <dbReference type="ChEBI" id="CHEBI:456215"/>
        <dbReference type="EC" id="6.3.4.20"/>
    </reaction>
</comment>
<accession>A0ABT9NA65</accession>
<evidence type="ECO:0000256" key="8">
    <source>
        <dbReference type="ARBA" id="ARBA00039149"/>
    </source>
</evidence>
<proteinExistence type="inferred from homology"/>
<protein>
    <recommendedName>
        <fullName evidence="8">7-cyano-7-deazaguanine synthase</fullName>
        <ecNumber evidence="8">6.3.4.20</ecNumber>
    </recommendedName>
</protein>
<gene>
    <name evidence="10" type="ORF">J2S49_000658</name>
</gene>